<evidence type="ECO:0000259" key="11">
    <source>
        <dbReference type="PROSITE" id="PS50893"/>
    </source>
</evidence>
<dbReference type="AlphaFoldDB" id="A0A7C3IWC2"/>
<evidence type="ECO:0000256" key="6">
    <source>
        <dbReference type="ARBA" id="ARBA00022840"/>
    </source>
</evidence>
<name>A0A7C3IWC2_9CREN</name>
<evidence type="ECO:0000256" key="2">
    <source>
        <dbReference type="ARBA" id="ARBA00005417"/>
    </source>
</evidence>
<keyword evidence="3 10" id="KW-0813">Transport</keyword>
<accession>A0A7C3IWC2</accession>
<dbReference type="SUPFAM" id="SSF52540">
    <property type="entry name" value="P-loop containing nucleoside triphosphate hydrolases"/>
    <property type="match status" value="1"/>
</dbReference>
<evidence type="ECO:0000256" key="10">
    <source>
        <dbReference type="RuleBase" id="RU364103"/>
    </source>
</evidence>
<comment type="similarity">
    <text evidence="2 10">Belongs to the ABC transporter superfamily.</text>
</comment>
<dbReference type="EMBL" id="DSTX01000001">
    <property type="protein sequence ID" value="HFK19654.1"/>
    <property type="molecule type" value="Genomic_DNA"/>
</dbReference>
<dbReference type="Gene3D" id="3.40.50.300">
    <property type="entry name" value="P-loop containing nucleotide triphosphate hydrolases"/>
    <property type="match status" value="1"/>
</dbReference>
<dbReference type="GO" id="GO:0005524">
    <property type="term" value="F:ATP binding"/>
    <property type="evidence" value="ECO:0007669"/>
    <property type="project" value="UniProtKB-UniRule"/>
</dbReference>
<comment type="subcellular location">
    <subcellularLocation>
        <location evidence="1 10">Cell membrane</location>
        <topology evidence="1 10">Peripheral membrane protein</topology>
    </subcellularLocation>
</comment>
<keyword evidence="5 10" id="KW-0547">Nucleotide-binding</keyword>
<reference evidence="12" key="1">
    <citation type="journal article" date="2020" name="mSystems">
        <title>Genome- and Community-Level Interaction Insights into Carbon Utilization and Element Cycling Functions of Hydrothermarchaeota in Hydrothermal Sediment.</title>
        <authorList>
            <person name="Zhou Z."/>
            <person name="Liu Y."/>
            <person name="Xu W."/>
            <person name="Pan J."/>
            <person name="Luo Z.H."/>
            <person name="Li M."/>
        </authorList>
    </citation>
    <scope>NUCLEOTIDE SEQUENCE [LARGE SCALE GENOMIC DNA]</scope>
    <source>
        <strain evidence="12">SpSt-468</strain>
    </source>
</reference>
<evidence type="ECO:0000256" key="5">
    <source>
        <dbReference type="ARBA" id="ARBA00022741"/>
    </source>
</evidence>
<comment type="function">
    <text evidence="9">Probably part of an ABC transporter complex. Responsible for energy coupling to the transport system.</text>
</comment>
<dbReference type="SMART" id="SM00382">
    <property type="entry name" value="AAA"/>
    <property type="match status" value="1"/>
</dbReference>
<keyword evidence="6 10" id="KW-0067">ATP-binding</keyword>
<evidence type="ECO:0000256" key="1">
    <source>
        <dbReference type="ARBA" id="ARBA00004202"/>
    </source>
</evidence>
<evidence type="ECO:0000256" key="9">
    <source>
        <dbReference type="ARBA" id="ARBA00025157"/>
    </source>
</evidence>
<proteinExistence type="inferred from homology"/>
<evidence type="ECO:0000256" key="8">
    <source>
        <dbReference type="ARBA" id="ARBA00023136"/>
    </source>
</evidence>
<dbReference type="GO" id="GO:0042626">
    <property type="term" value="F:ATPase-coupled transmembrane transporter activity"/>
    <property type="evidence" value="ECO:0007669"/>
    <property type="project" value="TreeGrafter"/>
</dbReference>
<protein>
    <recommendedName>
        <fullName evidence="10">ABC transporter ATP-binding protein</fullName>
    </recommendedName>
</protein>
<evidence type="ECO:0000256" key="7">
    <source>
        <dbReference type="ARBA" id="ARBA00022967"/>
    </source>
</evidence>
<dbReference type="PANTHER" id="PTHR43553:SF24">
    <property type="entry name" value="ENERGY-COUPLING FACTOR TRANSPORTER ATP-BINDING PROTEIN ECFA1"/>
    <property type="match status" value="1"/>
</dbReference>
<dbReference type="GO" id="GO:0006824">
    <property type="term" value="P:cobalt ion transport"/>
    <property type="evidence" value="ECO:0007669"/>
    <property type="project" value="InterPro"/>
</dbReference>
<dbReference type="InterPro" id="IPR003439">
    <property type="entry name" value="ABC_transporter-like_ATP-bd"/>
</dbReference>
<dbReference type="Pfam" id="PF00005">
    <property type="entry name" value="ABC_tran"/>
    <property type="match status" value="1"/>
</dbReference>
<dbReference type="GO" id="GO:0043190">
    <property type="term" value="C:ATP-binding cassette (ABC) transporter complex"/>
    <property type="evidence" value="ECO:0007669"/>
    <property type="project" value="TreeGrafter"/>
</dbReference>
<dbReference type="GO" id="GO:0016887">
    <property type="term" value="F:ATP hydrolysis activity"/>
    <property type="evidence" value="ECO:0007669"/>
    <property type="project" value="InterPro"/>
</dbReference>
<dbReference type="InterPro" id="IPR017871">
    <property type="entry name" value="ABC_transporter-like_CS"/>
</dbReference>
<evidence type="ECO:0000256" key="3">
    <source>
        <dbReference type="ARBA" id="ARBA00022448"/>
    </source>
</evidence>
<dbReference type="InterPro" id="IPR027417">
    <property type="entry name" value="P-loop_NTPase"/>
</dbReference>
<dbReference type="NCBIfam" id="TIGR01166">
    <property type="entry name" value="cbiO"/>
    <property type="match status" value="1"/>
</dbReference>
<organism evidence="12">
    <name type="scientific">Candidatus Methanomethylicus mesodigestus</name>
    <dbReference type="NCBI Taxonomy" id="1867258"/>
    <lineage>
        <taxon>Archaea</taxon>
        <taxon>Thermoproteota</taxon>
        <taxon>Methanosuratincolia</taxon>
        <taxon>Candidatus Methanomethylicales</taxon>
        <taxon>Candidatus Methanomethylicaceae</taxon>
        <taxon>Candidatus Methanomethylicus</taxon>
    </lineage>
</organism>
<dbReference type="FunFam" id="3.40.50.300:FF:000224">
    <property type="entry name" value="Energy-coupling factor transporter ATP-binding protein EcfA"/>
    <property type="match status" value="1"/>
</dbReference>
<dbReference type="InterPro" id="IPR003593">
    <property type="entry name" value="AAA+_ATPase"/>
</dbReference>
<dbReference type="PROSITE" id="PS50893">
    <property type="entry name" value="ABC_TRANSPORTER_2"/>
    <property type="match status" value="1"/>
</dbReference>
<feature type="domain" description="ABC transporter" evidence="11">
    <location>
        <begin position="6"/>
        <end position="239"/>
    </location>
</feature>
<dbReference type="InterPro" id="IPR015856">
    <property type="entry name" value="ABC_transpr_CbiO/EcfA_su"/>
</dbReference>
<evidence type="ECO:0000256" key="4">
    <source>
        <dbReference type="ARBA" id="ARBA00022475"/>
    </source>
</evidence>
<dbReference type="PANTHER" id="PTHR43553">
    <property type="entry name" value="HEAVY METAL TRANSPORTER"/>
    <property type="match status" value="1"/>
</dbReference>
<sequence>MDGSVLVAIDLHYRYHGGVDALSGVSFTIRRGERVGILGANGAGKSTLVLLLAGLLKPSSGRVELFGVDTTSRSLEKVRSRLGVVFQDPEDQLFNTTVFEDVVYGPRSLGMGEAEAERSAEEALRAVNAFHLKDRPPHRLSFGEKKRVAIATALAHKPEVLLLDEPTANLDPASRGSLVALLKGLGSEGVTIVISTHDIEALPDLVDRVIVLNEGKVIGDSSISGTLSNLHLLESASLAPPTMVRIVHELKERGLIEDVPTDYRGLMGVIIRALEGRSGKNNLEKGRS</sequence>
<keyword evidence="4 10" id="KW-1003">Cell membrane</keyword>
<comment type="function">
    <text evidence="10">Part of an ABC transporter complex. Responsible for energy coupling to the transport system.</text>
</comment>
<evidence type="ECO:0000313" key="12">
    <source>
        <dbReference type="EMBL" id="HFK19654.1"/>
    </source>
</evidence>
<keyword evidence="8 10" id="KW-0472">Membrane</keyword>
<keyword evidence="7" id="KW-1278">Translocase</keyword>
<gene>
    <name evidence="12" type="ORF">ENS19_00020</name>
</gene>
<dbReference type="InterPro" id="IPR005876">
    <property type="entry name" value="Co_trans_ATP-bd"/>
</dbReference>
<dbReference type="InterPro" id="IPR050095">
    <property type="entry name" value="ECF_ABC_transporter_ATP-bd"/>
</dbReference>
<dbReference type="PROSITE" id="PS00211">
    <property type="entry name" value="ABC_TRANSPORTER_1"/>
    <property type="match status" value="1"/>
</dbReference>
<dbReference type="CDD" id="cd03225">
    <property type="entry name" value="ABC_cobalt_CbiO_domain1"/>
    <property type="match status" value="1"/>
</dbReference>
<comment type="caution">
    <text evidence="12">The sequence shown here is derived from an EMBL/GenBank/DDBJ whole genome shotgun (WGS) entry which is preliminary data.</text>
</comment>